<organism evidence="5">
    <name type="scientific">anaerobic digester metagenome</name>
    <dbReference type="NCBI Taxonomy" id="1263854"/>
    <lineage>
        <taxon>unclassified sequences</taxon>
        <taxon>metagenomes</taxon>
        <taxon>ecological metagenomes</taxon>
    </lineage>
</organism>
<accession>A0A485LW04</accession>
<keyword evidence="5" id="KW-0670">Pyruvate</keyword>
<dbReference type="Pfam" id="PF00676">
    <property type="entry name" value="E1_dh"/>
    <property type="match status" value="1"/>
</dbReference>
<keyword evidence="2 5" id="KW-0560">Oxidoreductase</keyword>
<dbReference type="SUPFAM" id="SSF52518">
    <property type="entry name" value="Thiamin diphosphate-binding fold (THDP-binding)"/>
    <property type="match status" value="1"/>
</dbReference>
<dbReference type="InterPro" id="IPR050642">
    <property type="entry name" value="PDH_E1_Alpha_Subunit"/>
</dbReference>
<dbReference type="InterPro" id="IPR001017">
    <property type="entry name" value="DH_E1"/>
</dbReference>
<dbReference type="PANTHER" id="PTHR11516:SF60">
    <property type="entry name" value="PYRUVATE DEHYDROGENASE E1 COMPONENT SUBUNIT ALPHA"/>
    <property type="match status" value="1"/>
</dbReference>
<evidence type="ECO:0000259" key="4">
    <source>
        <dbReference type="Pfam" id="PF00676"/>
    </source>
</evidence>
<dbReference type="GO" id="GO:0004739">
    <property type="term" value="F:pyruvate dehydrogenase (acetyl-transferring) activity"/>
    <property type="evidence" value="ECO:0007669"/>
    <property type="project" value="UniProtKB-EC"/>
</dbReference>
<evidence type="ECO:0000313" key="5">
    <source>
        <dbReference type="EMBL" id="VFU12006.1"/>
    </source>
</evidence>
<dbReference type="EC" id="1.2.4.1" evidence="5"/>
<keyword evidence="3" id="KW-0786">Thiamine pyrophosphate</keyword>
<protein>
    <submittedName>
        <fullName evidence="5">Pyruvate dehydrogenase (Acetyl-transferring)</fullName>
        <ecNumber evidence="5">1.2.4.1</ecNumber>
    </submittedName>
</protein>
<dbReference type="PANTHER" id="PTHR11516">
    <property type="entry name" value="PYRUVATE DEHYDROGENASE E1 COMPONENT, ALPHA SUBUNIT BACTERIAL AND ORGANELLAR"/>
    <property type="match status" value="1"/>
</dbReference>
<reference evidence="5" key="1">
    <citation type="submission" date="2019-03" db="EMBL/GenBank/DDBJ databases">
        <authorList>
            <person name="Hao L."/>
        </authorList>
    </citation>
    <scope>NUCLEOTIDE SEQUENCE</scope>
</reference>
<dbReference type="AlphaFoldDB" id="A0A485LW04"/>
<sequence>MVDNQKKLELYRSMLLIRRFEEKLTELCRIEGKLPGMIILCTGQEAVAAGVCGALAKEDVIISNHRSHGHLLAKGADPKEIMAEIYGKGTGCNRGKSGTLHLAVPEVNALCTTTVVGGGIPIAVGTAFAQQYQKSNHVTACFFGNGAADEGSFHESLNMAALWNLPVLFICENNVYSGAQRQEEHTKVKDLANRAVGYAMPGVVVDGNDAVAVYEATAQARARCLAGEGPTLIECKTYRWRGHGELDQQVYQPKDEIARWMERCPVQKIREELLGLGLLDEAGIQRIEAEVRETVEAAVQFAEESPWPAPPEALEDVYA</sequence>
<evidence type="ECO:0000256" key="3">
    <source>
        <dbReference type="ARBA" id="ARBA00023052"/>
    </source>
</evidence>
<evidence type="ECO:0000256" key="2">
    <source>
        <dbReference type="ARBA" id="ARBA00023002"/>
    </source>
</evidence>
<name>A0A485LW04_9ZZZZ</name>
<dbReference type="EMBL" id="CAADRN010000056">
    <property type="protein sequence ID" value="VFU12006.1"/>
    <property type="molecule type" value="Genomic_DNA"/>
</dbReference>
<dbReference type="InterPro" id="IPR029061">
    <property type="entry name" value="THDP-binding"/>
</dbReference>
<dbReference type="Gene3D" id="3.40.50.970">
    <property type="match status" value="1"/>
</dbReference>
<gene>
    <name evidence="5" type="primary">pdhA</name>
    <name evidence="5" type="ORF">SCFA_1490003</name>
</gene>
<proteinExistence type="predicted"/>
<comment type="cofactor">
    <cofactor evidence="1">
        <name>thiamine diphosphate</name>
        <dbReference type="ChEBI" id="CHEBI:58937"/>
    </cofactor>
</comment>
<feature type="domain" description="Dehydrogenase E1 component" evidence="4">
    <location>
        <begin position="13"/>
        <end position="310"/>
    </location>
</feature>
<dbReference type="GO" id="GO:0006086">
    <property type="term" value="P:pyruvate decarboxylation to acetyl-CoA"/>
    <property type="evidence" value="ECO:0007669"/>
    <property type="project" value="TreeGrafter"/>
</dbReference>
<dbReference type="CDD" id="cd02000">
    <property type="entry name" value="TPP_E1_PDC_ADC_BCADC"/>
    <property type="match status" value="1"/>
</dbReference>
<evidence type="ECO:0000256" key="1">
    <source>
        <dbReference type="ARBA" id="ARBA00001964"/>
    </source>
</evidence>